<dbReference type="SUPFAM" id="SSF56112">
    <property type="entry name" value="Protein kinase-like (PK-like)"/>
    <property type="match status" value="1"/>
</dbReference>
<evidence type="ECO:0000259" key="1">
    <source>
        <dbReference type="PROSITE" id="PS50011"/>
    </source>
</evidence>
<keyword evidence="3" id="KW-1185">Reference proteome</keyword>
<accession>A0ABP1AEH5</accession>
<dbReference type="InterPro" id="IPR001245">
    <property type="entry name" value="Ser-Thr/Tyr_kinase_cat_dom"/>
</dbReference>
<dbReference type="Proteomes" id="UP001497522">
    <property type="component" value="Chromosome 11"/>
</dbReference>
<organism evidence="2 3">
    <name type="scientific">Sphagnum jensenii</name>
    <dbReference type="NCBI Taxonomy" id="128206"/>
    <lineage>
        <taxon>Eukaryota</taxon>
        <taxon>Viridiplantae</taxon>
        <taxon>Streptophyta</taxon>
        <taxon>Embryophyta</taxon>
        <taxon>Bryophyta</taxon>
        <taxon>Sphagnophytina</taxon>
        <taxon>Sphagnopsida</taxon>
        <taxon>Sphagnales</taxon>
        <taxon>Sphagnaceae</taxon>
        <taxon>Sphagnum</taxon>
    </lineage>
</organism>
<feature type="domain" description="Protein kinase" evidence="1">
    <location>
        <begin position="1"/>
        <end position="304"/>
    </location>
</feature>
<dbReference type="EMBL" id="OZ023712">
    <property type="protein sequence ID" value="CAK9860941.1"/>
    <property type="molecule type" value="Genomic_DNA"/>
</dbReference>
<sequence length="308" mass="35339">MGDPSACVSSRIQDMMEQKSEIKSEIEASKTCWTEVRSRCDDDADQPTNMEIFERLQNHPKWGRLFRRGYYSFHMGEKIAEGAQAEIFNCEHDEGAAPLVWKVFKRQFPCWTCRGNGPTECLKMQTYGAMERRMFVSYGAYFCWMMEGTRFCTETSKQSRFSLTTPSDYYVVISLTLTKTTLHVGSRISNVPLGVKGTGFWRAPEILLALRRNEKLQLPLPLDTFTKMADVYSYGMTCYEVLTGGKPFEGHPQSDYSWVLGGNRPKLPNYIDPSTQALLAQCWHDDPSQRPTFESIEKQLEPWTSVKT</sequence>
<dbReference type="Gene3D" id="1.10.510.10">
    <property type="entry name" value="Transferase(Phosphotransferase) domain 1"/>
    <property type="match status" value="1"/>
</dbReference>
<gene>
    <name evidence="2" type="ORF">CSSPJE1EN2_LOCUS3936</name>
</gene>
<protein>
    <recommendedName>
        <fullName evidence="1">Protein kinase domain-containing protein</fullName>
    </recommendedName>
</protein>
<dbReference type="InterPro" id="IPR051681">
    <property type="entry name" value="Ser/Thr_Kinases-Pseudokinases"/>
</dbReference>
<proteinExistence type="predicted"/>
<dbReference type="InterPro" id="IPR000719">
    <property type="entry name" value="Prot_kinase_dom"/>
</dbReference>
<dbReference type="PANTHER" id="PTHR44329">
    <property type="entry name" value="SERINE/THREONINE-PROTEIN KINASE TNNI3K-RELATED"/>
    <property type="match status" value="1"/>
</dbReference>
<dbReference type="PANTHER" id="PTHR44329:SF260">
    <property type="entry name" value="PROTEIN KINASE DOMAIN-CONTAINING PROTEIN"/>
    <property type="match status" value="1"/>
</dbReference>
<reference evidence="2" key="1">
    <citation type="submission" date="2024-03" db="EMBL/GenBank/DDBJ databases">
        <authorList>
            <consortium name="ELIXIR-Norway"/>
            <consortium name="Elixir Norway"/>
        </authorList>
    </citation>
    <scope>NUCLEOTIDE SEQUENCE</scope>
</reference>
<evidence type="ECO:0000313" key="2">
    <source>
        <dbReference type="EMBL" id="CAK9860941.1"/>
    </source>
</evidence>
<dbReference type="InterPro" id="IPR011009">
    <property type="entry name" value="Kinase-like_dom_sf"/>
</dbReference>
<dbReference type="Pfam" id="PF07714">
    <property type="entry name" value="PK_Tyr_Ser-Thr"/>
    <property type="match status" value="1"/>
</dbReference>
<evidence type="ECO:0000313" key="3">
    <source>
        <dbReference type="Proteomes" id="UP001497522"/>
    </source>
</evidence>
<dbReference type="PROSITE" id="PS50011">
    <property type="entry name" value="PROTEIN_KINASE_DOM"/>
    <property type="match status" value="1"/>
</dbReference>
<name>A0ABP1AEH5_9BRYO</name>